<reference evidence="2 3" key="1">
    <citation type="submission" date="2019-05" db="EMBL/GenBank/DDBJ databases">
        <title>Another draft genome of Portunus trituberculatus and its Hox gene families provides insights of decapod evolution.</title>
        <authorList>
            <person name="Jeong J.-H."/>
            <person name="Song I."/>
            <person name="Kim S."/>
            <person name="Choi T."/>
            <person name="Kim D."/>
            <person name="Ryu S."/>
            <person name="Kim W."/>
        </authorList>
    </citation>
    <scope>NUCLEOTIDE SEQUENCE [LARGE SCALE GENOMIC DNA]</scope>
    <source>
        <tissue evidence="2">Muscle</tissue>
    </source>
</reference>
<name>A0A5B7GIB0_PORTR</name>
<organism evidence="2 3">
    <name type="scientific">Portunus trituberculatus</name>
    <name type="common">Swimming crab</name>
    <name type="synonym">Neptunus trituberculatus</name>
    <dbReference type="NCBI Taxonomy" id="210409"/>
    <lineage>
        <taxon>Eukaryota</taxon>
        <taxon>Metazoa</taxon>
        <taxon>Ecdysozoa</taxon>
        <taxon>Arthropoda</taxon>
        <taxon>Crustacea</taxon>
        <taxon>Multicrustacea</taxon>
        <taxon>Malacostraca</taxon>
        <taxon>Eumalacostraca</taxon>
        <taxon>Eucarida</taxon>
        <taxon>Decapoda</taxon>
        <taxon>Pleocyemata</taxon>
        <taxon>Brachyura</taxon>
        <taxon>Eubrachyura</taxon>
        <taxon>Portunoidea</taxon>
        <taxon>Portunidae</taxon>
        <taxon>Portuninae</taxon>
        <taxon>Portunus</taxon>
    </lineage>
</organism>
<dbReference type="AlphaFoldDB" id="A0A5B7GIB0"/>
<feature type="compositionally biased region" description="Basic and acidic residues" evidence="1">
    <location>
        <begin position="10"/>
        <end position="21"/>
    </location>
</feature>
<proteinExistence type="predicted"/>
<accession>A0A5B7GIB0</accession>
<dbReference type="Proteomes" id="UP000324222">
    <property type="component" value="Unassembled WGS sequence"/>
</dbReference>
<dbReference type="EMBL" id="VSRR010014419">
    <property type="protein sequence ID" value="MPC56997.1"/>
    <property type="molecule type" value="Genomic_DNA"/>
</dbReference>
<gene>
    <name evidence="2" type="ORF">E2C01_050965</name>
</gene>
<keyword evidence="3" id="KW-1185">Reference proteome</keyword>
<sequence length="51" mass="5997">MQAVTPRSPPDGRREESREIAFTKHKSITFRFRGLDPFTSCCHPLQQHRDK</sequence>
<comment type="caution">
    <text evidence="2">The sequence shown here is derived from an EMBL/GenBank/DDBJ whole genome shotgun (WGS) entry which is preliminary data.</text>
</comment>
<protein>
    <submittedName>
        <fullName evidence="2">Uncharacterized protein</fullName>
    </submittedName>
</protein>
<evidence type="ECO:0000313" key="2">
    <source>
        <dbReference type="EMBL" id="MPC56997.1"/>
    </source>
</evidence>
<evidence type="ECO:0000256" key="1">
    <source>
        <dbReference type="SAM" id="MobiDB-lite"/>
    </source>
</evidence>
<feature type="region of interest" description="Disordered" evidence="1">
    <location>
        <begin position="1"/>
        <end position="21"/>
    </location>
</feature>
<evidence type="ECO:0000313" key="3">
    <source>
        <dbReference type="Proteomes" id="UP000324222"/>
    </source>
</evidence>